<comment type="catalytic activity">
    <reaction evidence="3">
        <text>Hydrolysis of proteins in presence of ATP.</text>
        <dbReference type="EC" id="3.4.21.53"/>
    </reaction>
</comment>
<dbReference type="GO" id="GO:0006355">
    <property type="term" value="P:regulation of DNA-templated transcription"/>
    <property type="evidence" value="ECO:0007669"/>
    <property type="project" value="InterPro"/>
</dbReference>
<evidence type="ECO:0000256" key="4">
    <source>
        <dbReference type="SAM" id="MobiDB-lite"/>
    </source>
</evidence>
<dbReference type="EMBL" id="JACRSU010000002">
    <property type="protein sequence ID" value="MBC8540395.1"/>
    <property type="molecule type" value="Genomic_DNA"/>
</dbReference>
<protein>
    <recommendedName>
        <fullName evidence="3">endopeptidase La</fullName>
        <ecNumber evidence="3">3.4.21.53</ecNumber>
    </recommendedName>
</protein>
<dbReference type="GO" id="GO:0004252">
    <property type="term" value="F:serine-type endopeptidase activity"/>
    <property type="evidence" value="ECO:0007669"/>
    <property type="project" value="UniProtKB-UniRule"/>
</dbReference>
<organism evidence="8 9">
    <name type="scientific">Congzhengia minquanensis</name>
    <dbReference type="NCBI Taxonomy" id="2763657"/>
    <lineage>
        <taxon>Bacteria</taxon>
        <taxon>Bacillati</taxon>
        <taxon>Bacillota</taxon>
        <taxon>Clostridia</taxon>
        <taxon>Eubacteriales</taxon>
        <taxon>Oscillospiraceae</taxon>
        <taxon>Congzhengia</taxon>
    </lineage>
</organism>
<dbReference type="CDD" id="cd18139">
    <property type="entry name" value="HLD_clamp_RarA"/>
    <property type="match status" value="1"/>
</dbReference>
<dbReference type="PROSITE" id="PS00676">
    <property type="entry name" value="SIGMA54_INTERACT_2"/>
    <property type="match status" value="1"/>
</dbReference>
<dbReference type="GO" id="GO:0030163">
    <property type="term" value="P:protein catabolic process"/>
    <property type="evidence" value="ECO:0007669"/>
    <property type="project" value="InterPro"/>
</dbReference>
<keyword evidence="1 3" id="KW-0645">Protease</keyword>
<dbReference type="CDD" id="cd00009">
    <property type="entry name" value="AAA"/>
    <property type="match status" value="1"/>
</dbReference>
<keyword evidence="3" id="KW-0378">Hydrolase</keyword>
<dbReference type="InterPro" id="IPR008269">
    <property type="entry name" value="Lon_proteolytic"/>
</dbReference>
<feature type="active site" evidence="3">
    <location>
        <position position="489"/>
    </location>
</feature>
<feature type="compositionally biased region" description="Basic and acidic residues" evidence="4">
    <location>
        <begin position="35"/>
        <end position="47"/>
    </location>
</feature>
<evidence type="ECO:0000313" key="9">
    <source>
        <dbReference type="Proteomes" id="UP000611762"/>
    </source>
</evidence>
<dbReference type="InterPro" id="IPR002078">
    <property type="entry name" value="Sigma_54_int"/>
</dbReference>
<keyword evidence="5" id="KW-0472">Membrane</keyword>
<accession>A0A926HYQ8</accession>
<dbReference type="AlphaFoldDB" id="A0A926HYQ8"/>
<dbReference type="PANTHER" id="PTHR10046">
    <property type="entry name" value="ATP DEPENDENT LON PROTEASE FAMILY MEMBER"/>
    <property type="match status" value="1"/>
</dbReference>
<gene>
    <name evidence="8" type="primary">lonB</name>
    <name evidence="8" type="ORF">H8698_05340</name>
</gene>
<dbReference type="GO" id="GO:0004176">
    <property type="term" value="F:ATP-dependent peptidase activity"/>
    <property type="evidence" value="ECO:0007669"/>
    <property type="project" value="UniProtKB-UniRule"/>
</dbReference>
<evidence type="ECO:0000313" key="8">
    <source>
        <dbReference type="EMBL" id="MBC8540395.1"/>
    </source>
</evidence>
<dbReference type="PRINTS" id="PR00830">
    <property type="entry name" value="ENDOLAPTASE"/>
</dbReference>
<dbReference type="EC" id="3.4.21.53" evidence="3"/>
<dbReference type="SUPFAM" id="SSF54211">
    <property type="entry name" value="Ribosomal protein S5 domain 2-like"/>
    <property type="match status" value="1"/>
</dbReference>
<dbReference type="Proteomes" id="UP000611762">
    <property type="component" value="Unassembled WGS sequence"/>
</dbReference>
<dbReference type="InterPro" id="IPR027417">
    <property type="entry name" value="P-loop_NTPase"/>
</dbReference>
<evidence type="ECO:0000256" key="1">
    <source>
        <dbReference type="ARBA" id="ARBA00022670"/>
    </source>
</evidence>
<dbReference type="GO" id="GO:0006508">
    <property type="term" value="P:proteolysis"/>
    <property type="evidence" value="ECO:0007669"/>
    <property type="project" value="UniProtKB-KW"/>
</dbReference>
<dbReference type="NCBIfam" id="TIGR02902">
    <property type="entry name" value="spore_lonB"/>
    <property type="match status" value="1"/>
</dbReference>
<feature type="active site" evidence="3">
    <location>
        <position position="446"/>
    </location>
</feature>
<feature type="region of interest" description="Disordered" evidence="4">
    <location>
        <begin position="33"/>
        <end position="65"/>
    </location>
</feature>
<evidence type="ECO:0000259" key="6">
    <source>
        <dbReference type="PROSITE" id="PS50045"/>
    </source>
</evidence>
<dbReference type="RefSeq" id="WP_249311568.1">
    <property type="nucleotide sequence ID" value="NZ_JACRSU010000002.1"/>
</dbReference>
<evidence type="ECO:0000259" key="7">
    <source>
        <dbReference type="PROSITE" id="PS51786"/>
    </source>
</evidence>
<comment type="similarity">
    <text evidence="3">Belongs to the peptidase S16 family.</text>
</comment>
<dbReference type="InterPro" id="IPR014721">
    <property type="entry name" value="Ribsml_uS5_D2-typ_fold_subgr"/>
</dbReference>
<dbReference type="Pfam" id="PF05362">
    <property type="entry name" value="Lon_C"/>
    <property type="match status" value="1"/>
</dbReference>
<dbReference type="InterPro" id="IPR014251">
    <property type="entry name" value="Spore_LonB"/>
</dbReference>
<keyword evidence="5" id="KW-0812">Transmembrane</keyword>
<feature type="transmembrane region" description="Helical" evidence="5">
    <location>
        <begin position="6"/>
        <end position="25"/>
    </location>
</feature>
<dbReference type="GO" id="GO:0005524">
    <property type="term" value="F:ATP binding"/>
    <property type="evidence" value="ECO:0007669"/>
    <property type="project" value="InterPro"/>
</dbReference>
<dbReference type="SMART" id="SM00382">
    <property type="entry name" value="AAA"/>
    <property type="match status" value="1"/>
</dbReference>
<sequence length="565" mass="61284">MLNVIMTAVQLWLLCVMGIYFYTMLKSQKSTKSSIHRDANGELEKLRRMQKTSLTEPLSEKTRPSSLEEIVGQEDGLKALKAALCGKNPQHVIIYGPPGVGKTAAARTVLKEAVANSVSPFGSHAQFVEMDATTMRFDERGIADPLMGSVHDPIYQGAGAYGPAGIPQPKAGAVTKAHGGILFIDEIGELHPVQMNKLLKVLEDRKVYFESAYYAKNNREIPMYIHEIFQKGMPADFRLVAATTSSPEEIPPALRSRCTEIYFRPLTKKEIMKISENAAIKGGFSISREAVSRLSEYADNGRDAVNIVQTAGSCASLENRTRITLEDVEWVAESTRCTPRAEIKVTKDELIGRVNGLAVYGANMGTVMTIEAEANPCEPSKGAIKITGVVESETIERRGQSLKRESTVKASIENAITVLAEKLHTNTKDYNIHLNFPGGMPVDGPSAGTAILVSLFSAIHHIPVRNDIAFTGEISIFGNVMPVGGVAEKVAAAKEAGAQRVYIPQDNDRSFLHAQGIAVIPVKNIDEIMAAVFKDSLDTAENNHYAVTGEQVLTAESVSGNNVLS</sequence>
<keyword evidence="9" id="KW-1185">Reference proteome</keyword>
<evidence type="ECO:0000256" key="3">
    <source>
        <dbReference type="PROSITE-ProRule" id="PRU01122"/>
    </source>
</evidence>
<dbReference type="InterPro" id="IPR025943">
    <property type="entry name" value="Sigma_54_int_dom_ATP-bd_2"/>
</dbReference>
<reference evidence="8" key="1">
    <citation type="submission" date="2020-08" db="EMBL/GenBank/DDBJ databases">
        <title>Genome public.</title>
        <authorList>
            <person name="Liu C."/>
            <person name="Sun Q."/>
        </authorList>
    </citation>
    <scope>NUCLEOTIDE SEQUENCE</scope>
    <source>
        <strain evidence="8">H8</strain>
    </source>
</reference>
<dbReference type="InterPro" id="IPR003593">
    <property type="entry name" value="AAA+_ATPase"/>
</dbReference>
<name>A0A926HYQ8_9FIRM</name>
<dbReference type="InterPro" id="IPR020568">
    <property type="entry name" value="Ribosomal_Su5_D2-typ_SF"/>
</dbReference>
<dbReference type="PROSITE" id="PS50045">
    <property type="entry name" value="SIGMA54_INTERACT_4"/>
    <property type="match status" value="1"/>
</dbReference>
<proteinExistence type="inferred from homology"/>
<feature type="domain" description="Lon proteolytic" evidence="7">
    <location>
        <begin position="348"/>
        <end position="535"/>
    </location>
</feature>
<dbReference type="Pfam" id="PF00004">
    <property type="entry name" value="AAA"/>
    <property type="match status" value="1"/>
</dbReference>
<dbReference type="PROSITE" id="PS51786">
    <property type="entry name" value="LON_PROTEOLYTIC"/>
    <property type="match status" value="1"/>
</dbReference>
<dbReference type="GO" id="GO:0016887">
    <property type="term" value="F:ATP hydrolysis activity"/>
    <property type="evidence" value="ECO:0007669"/>
    <property type="project" value="InterPro"/>
</dbReference>
<dbReference type="Gene3D" id="3.30.230.10">
    <property type="match status" value="1"/>
</dbReference>
<keyword evidence="5" id="KW-1133">Transmembrane helix</keyword>
<dbReference type="Gene3D" id="3.40.50.300">
    <property type="entry name" value="P-loop containing nucleotide triphosphate hydrolases"/>
    <property type="match status" value="2"/>
</dbReference>
<evidence type="ECO:0000256" key="5">
    <source>
        <dbReference type="SAM" id="Phobius"/>
    </source>
</evidence>
<comment type="caution">
    <text evidence="8">The sequence shown here is derived from an EMBL/GenBank/DDBJ whole genome shotgun (WGS) entry which is preliminary data.</text>
</comment>
<dbReference type="InterPro" id="IPR003959">
    <property type="entry name" value="ATPase_AAA_core"/>
</dbReference>
<keyword evidence="2 3" id="KW-0720">Serine protease</keyword>
<dbReference type="InterPro" id="IPR027065">
    <property type="entry name" value="Lon_Prtase"/>
</dbReference>
<dbReference type="SUPFAM" id="SSF52540">
    <property type="entry name" value="P-loop containing nucleoside triphosphate hydrolases"/>
    <property type="match status" value="1"/>
</dbReference>
<feature type="domain" description="Sigma-54 factor interaction" evidence="6">
    <location>
        <begin position="92"/>
        <end position="264"/>
    </location>
</feature>
<evidence type="ECO:0000256" key="2">
    <source>
        <dbReference type="ARBA" id="ARBA00022825"/>
    </source>
</evidence>